<name>A0AA37TSN2_9GAMM</name>
<dbReference type="RefSeq" id="WP_095497909.1">
    <property type="nucleotide sequence ID" value="NZ_BSPO01000001.1"/>
</dbReference>
<feature type="domain" description="YhdP central" evidence="2">
    <location>
        <begin position="1"/>
        <end position="1256"/>
    </location>
</feature>
<feature type="region of interest" description="Disordered" evidence="1">
    <location>
        <begin position="1264"/>
        <end position="1298"/>
    </location>
</feature>
<evidence type="ECO:0000313" key="4">
    <source>
        <dbReference type="Proteomes" id="UP001157439"/>
    </source>
</evidence>
<dbReference type="PANTHER" id="PTHR38690">
    <property type="entry name" value="PROTEASE-RELATED"/>
    <property type="match status" value="1"/>
</dbReference>
<sequence>MAIQFLSKLTRQLGIGLAIVLVLFALTVSLVRGLLPQLNQLKADVENYIASQYHVNIEIGSMEAAWAAYGPELTINELVIPQQSALPVSMTVDKIHLKLDFWQTLVTATPQVEDVGFDGLKFELDLDILDSPTSQGNSDWLYALLLEQLDRYSITEAQVTLKRNNKRSNPIYLSEFKWLNKGLNHKGSGYIGLDADPDNDEQLRLSVQMRGNGFDPDNLKGEFYVAAEQLDLGKWHPGALQQELQLTGLVNFELWSRFNNRAFQTAILEFSPSQLQWQYQQQPQTFEIRSGVLQWLPNQQGWQMTSRDFDIVSNNQAWQDFGVFINASPQQFGLFLNRIDLANLEPFLPLIPGIKLAHIEQWMAMSPSGTVSKLQLQKAKDGEWLTGVQGNGLSWNAFGNLPEVADLQLVMASKGDIINAELPKQSIRFGMPSEGIPSANYQLESTGLAWQQTDAGSQLLIPRLQLQSDLLTLDARAALLLTEEQSPLLSLSASAAISDVAKVEQLFPKQAMGMPLSNYLGAALVKGKIADANIVWQGRLGEFPYDDKQGTFQAGFQLQKGEFEFQPDWPAVSELTLDALFEDARMDLNVVKGKLLNVDADGAFVGIERLQSQSQLRVIADLTAQGADVTDVMVNSALSGSVGKTLEVVEINGPIRANIDLDIPLYPEGELLAKGDVYLKDTPVYVNQPGMQLDEMSGTVSFENAKVTAQELQAKLYGQPTQITIDADNLNDDYGVSIKLNGSWQVDELPPKLDNALTDYYSGQLDWRGRVRMVFDDTGFRIQAQVNSDLEQAVLTLPEPLAKPLGASRQLRAELIGDSKQLFLGVKYDDAAEFWAGFDEEHGAQIAHYDLMVGRLFKLGDNVRRRQGHINIQLAEADFGEWLPVIQSFIQDIDKVEEEVAAKERTPLFPALTFIQGDFKSFDIFGAHFSDLNLVAEPDNNFWQVLANSPQVDAGLTFYPNWSEQGLKLVASKLHIAPQFDDADEQSVDHHQIAESLPPLALDIDDFKLYDYHLGHVVMQASPVDEGYQIQALRINDDYSSLNGRGMWYHKDRNQTELEFDLTAKQFDELTRVLNISPGVKDSPLSTQATLSWNGAPYSPDVASLNGKVSFEMGKGHLSQVSDKGTRIFSLFSLESLVRKLSLDFTDVFGKGFYYNKFSGDLDLKDGIVNTDNAVIDGTAGLLKVKGYTNLLDDSIDYDVRFSPHLASSVPTVVLLTTSAWNLGIGAFAISKVLQPVIEVISEIRFRLTGTIYEPLVNETGRKSKEIEVPESILPKTEPEQGVESEGKPTADAVEPEV</sequence>
<evidence type="ECO:0000259" key="2">
    <source>
        <dbReference type="Pfam" id="PF13116"/>
    </source>
</evidence>
<reference evidence="3 4" key="1">
    <citation type="journal article" date="2014" name="Int. J. Syst. Evol. Microbiol.">
        <title>Complete genome sequence of Corynebacterium casei LMG S-19264T (=DSM 44701T), isolated from a smear-ripened cheese.</title>
        <authorList>
            <consortium name="US DOE Joint Genome Institute (JGI-PGF)"/>
            <person name="Walter F."/>
            <person name="Albersmeier A."/>
            <person name="Kalinowski J."/>
            <person name="Ruckert C."/>
        </authorList>
    </citation>
    <scope>NUCLEOTIDE SEQUENCE [LARGE SCALE GENOMIC DNA]</scope>
    <source>
        <strain evidence="3 4">NBRC 112785</strain>
    </source>
</reference>
<dbReference type="Pfam" id="PF13116">
    <property type="entry name" value="YhdP"/>
    <property type="match status" value="1"/>
</dbReference>
<organism evidence="3 4">
    <name type="scientific">Paraferrimonas haliotis</name>
    <dbReference type="NCBI Taxonomy" id="2013866"/>
    <lineage>
        <taxon>Bacteria</taxon>
        <taxon>Pseudomonadati</taxon>
        <taxon>Pseudomonadota</taxon>
        <taxon>Gammaproteobacteria</taxon>
        <taxon>Alteromonadales</taxon>
        <taxon>Ferrimonadaceae</taxon>
        <taxon>Paraferrimonas</taxon>
    </lineage>
</organism>
<evidence type="ECO:0000313" key="3">
    <source>
        <dbReference type="EMBL" id="GLS82359.1"/>
    </source>
</evidence>
<protein>
    <submittedName>
        <fullName evidence="3">DUF3971 domain-containing protein</fullName>
    </submittedName>
</protein>
<dbReference type="InterPro" id="IPR011836">
    <property type="entry name" value="YhdP"/>
</dbReference>
<dbReference type="NCBIfam" id="TIGR02099">
    <property type="entry name" value="YhdP family protein"/>
    <property type="match status" value="1"/>
</dbReference>
<comment type="caution">
    <text evidence="3">The sequence shown here is derived from an EMBL/GenBank/DDBJ whole genome shotgun (WGS) entry which is preliminary data.</text>
</comment>
<dbReference type="Proteomes" id="UP001157439">
    <property type="component" value="Unassembled WGS sequence"/>
</dbReference>
<dbReference type="EMBL" id="BSPO01000001">
    <property type="protein sequence ID" value="GLS82359.1"/>
    <property type="molecule type" value="Genomic_DNA"/>
</dbReference>
<dbReference type="InterPro" id="IPR025263">
    <property type="entry name" value="YhdP_central"/>
</dbReference>
<accession>A0AA37TSN2</accession>
<keyword evidence="4" id="KW-1185">Reference proteome</keyword>
<evidence type="ECO:0000256" key="1">
    <source>
        <dbReference type="SAM" id="MobiDB-lite"/>
    </source>
</evidence>
<proteinExistence type="predicted"/>
<gene>
    <name evidence="3" type="ORF">GCM10007894_03360</name>
</gene>
<dbReference type="PANTHER" id="PTHR38690:SF1">
    <property type="entry name" value="PROTEASE"/>
    <property type="match status" value="1"/>
</dbReference>